<evidence type="ECO:0000256" key="3">
    <source>
        <dbReference type="RuleBase" id="RU003476"/>
    </source>
</evidence>
<evidence type="ECO:0000259" key="4">
    <source>
        <dbReference type="PROSITE" id="PS51462"/>
    </source>
</evidence>
<feature type="domain" description="Nudix hydrolase" evidence="4">
    <location>
        <begin position="3"/>
        <end position="129"/>
    </location>
</feature>
<dbReference type="InterPro" id="IPR000086">
    <property type="entry name" value="NUDIX_hydrolase_dom"/>
</dbReference>
<evidence type="ECO:0000256" key="2">
    <source>
        <dbReference type="ARBA" id="ARBA00022801"/>
    </source>
</evidence>
<evidence type="ECO:0000256" key="1">
    <source>
        <dbReference type="ARBA" id="ARBA00001946"/>
    </source>
</evidence>
<dbReference type="GO" id="GO:0035539">
    <property type="term" value="F:8-oxo-7,8-dihydrodeoxyguanosine triphosphate pyrophosphatase activity"/>
    <property type="evidence" value="ECO:0007669"/>
    <property type="project" value="UniProtKB-EC"/>
</dbReference>
<sequence length="134" mass="14866">MEVPSDFVGALIVQRQQVLLGRRSAEKVEAAGCWDLIGGRVEAGETFEAACIREIEEEIGVQAEIDGEILRTRVASGAEYRIFRVSRWQGEIRLANDEHSEIGWFSVEQACDLQPLAAVEYIELFQAVASGRTP</sequence>
<reference evidence="5 6" key="1">
    <citation type="submission" date="2020-08" db="EMBL/GenBank/DDBJ databases">
        <title>Genomic Encyclopedia of Type Strains, Phase IV (KMG-IV): sequencing the most valuable type-strain genomes for metagenomic binning, comparative biology and taxonomic classification.</title>
        <authorList>
            <person name="Goeker M."/>
        </authorList>
    </citation>
    <scope>NUCLEOTIDE SEQUENCE [LARGE SCALE GENOMIC DNA]</scope>
    <source>
        <strain evidence="5 6">DSM 21793</strain>
    </source>
</reference>
<dbReference type="RefSeq" id="WP_183770880.1">
    <property type="nucleotide sequence ID" value="NZ_JACIDK010000002.1"/>
</dbReference>
<dbReference type="Pfam" id="PF00293">
    <property type="entry name" value="NUDIX"/>
    <property type="match status" value="1"/>
</dbReference>
<dbReference type="EC" id="3.6.1.55" evidence="5"/>
<dbReference type="EMBL" id="JACIDK010000002">
    <property type="protein sequence ID" value="MBB3890610.1"/>
    <property type="molecule type" value="Genomic_DNA"/>
</dbReference>
<dbReference type="PROSITE" id="PS00893">
    <property type="entry name" value="NUDIX_BOX"/>
    <property type="match status" value="1"/>
</dbReference>
<dbReference type="SUPFAM" id="SSF55811">
    <property type="entry name" value="Nudix"/>
    <property type="match status" value="1"/>
</dbReference>
<dbReference type="PROSITE" id="PS51462">
    <property type="entry name" value="NUDIX"/>
    <property type="match status" value="1"/>
</dbReference>
<dbReference type="PANTHER" id="PTHR43046">
    <property type="entry name" value="GDP-MANNOSE MANNOSYL HYDROLASE"/>
    <property type="match status" value="1"/>
</dbReference>
<dbReference type="InterPro" id="IPR020476">
    <property type="entry name" value="Nudix_hydrolase"/>
</dbReference>
<keyword evidence="6" id="KW-1185">Reference proteome</keyword>
<comment type="caution">
    <text evidence="5">The sequence shown here is derived from an EMBL/GenBank/DDBJ whole genome shotgun (WGS) entry which is preliminary data.</text>
</comment>
<gene>
    <name evidence="5" type="ORF">GGQ61_001327</name>
</gene>
<dbReference type="InterPro" id="IPR020084">
    <property type="entry name" value="NUDIX_hydrolase_CS"/>
</dbReference>
<accession>A0A839ZZD3</accession>
<dbReference type="PANTHER" id="PTHR43046:SF14">
    <property type="entry name" value="MUTT_NUDIX FAMILY PROTEIN"/>
    <property type="match status" value="1"/>
</dbReference>
<dbReference type="AlphaFoldDB" id="A0A839ZZD3"/>
<organism evidence="5 6">
    <name type="scientific">Phenylobacterium haematophilum</name>
    <dbReference type="NCBI Taxonomy" id="98513"/>
    <lineage>
        <taxon>Bacteria</taxon>
        <taxon>Pseudomonadati</taxon>
        <taxon>Pseudomonadota</taxon>
        <taxon>Alphaproteobacteria</taxon>
        <taxon>Caulobacterales</taxon>
        <taxon>Caulobacteraceae</taxon>
        <taxon>Phenylobacterium</taxon>
    </lineage>
</organism>
<dbReference type="InterPro" id="IPR015797">
    <property type="entry name" value="NUDIX_hydrolase-like_dom_sf"/>
</dbReference>
<dbReference type="Gene3D" id="3.90.79.10">
    <property type="entry name" value="Nucleoside Triphosphate Pyrophosphohydrolase"/>
    <property type="match status" value="1"/>
</dbReference>
<proteinExistence type="inferred from homology"/>
<evidence type="ECO:0000313" key="5">
    <source>
        <dbReference type="EMBL" id="MBB3890610.1"/>
    </source>
</evidence>
<dbReference type="PRINTS" id="PR00502">
    <property type="entry name" value="NUDIXFAMILY"/>
</dbReference>
<protein>
    <submittedName>
        <fullName evidence="5">8-oxo-dGTP diphosphatase</fullName>
        <ecNumber evidence="5">3.6.1.55</ecNumber>
    </submittedName>
</protein>
<comment type="similarity">
    <text evidence="3">Belongs to the Nudix hydrolase family.</text>
</comment>
<comment type="cofactor">
    <cofactor evidence="1">
        <name>Mg(2+)</name>
        <dbReference type="ChEBI" id="CHEBI:18420"/>
    </cofactor>
</comment>
<dbReference type="Proteomes" id="UP000530564">
    <property type="component" value="Unassembled WGS sequence"/>
</dbReference>
<keyword evidence="2 3" id="KW-0378">Hydrolase</keyword>
<name>A0A839ZZD3_9CAUL</name>
<evidence type="ECO:0000313" key="6">
    <source>
        <dbReference type="Proteomes" id="UP000530564"/>
    </source>
</evidence>